<accession>A0A4P7NV25</accession>
<name>A0A4P7NV25_PYROR</name>
<dbReference type="AlphaFoldDB" id="A0A4P7NV25"/>
<dbReference type="Proteomes" id="UP000294847">
    <property type="component" value="Chromosome 7"/>
</dbReference>
<proteinExistence type="predicted"/>
<evidence type="ECO:0000313" key="2">
    <source>
        <dbReference type="Proteomes" id="UP000294847"/>
    </source>
</evidence>
<protein>
    <submittedName>
        <fullName evidence="1">Uncharacterized protein</fullName>
    </submittedName>
</protein>
<dbReference type="EMBL" id="CP034210">
    <property type="protein sequence ID" value="QBZ66323.1"/>
    <property type="molecule type" value="Genomic_DNA"/>
</dbReference>
<sequence length="68" mass="7828">MCCDYKISPGGKSWSTKKGVQNWFHYKGKRYDVMAFDRCNLVWGRRGEPKKLTFEFVGDREAAADGTC</sequence>
<gene>
    <name evidence="1" type="ORF">PoMZ_13296</name>
</gene>
<organism evidence="1 2">
    <name type="scientific">Pyricularia oryzae</name>
    <name type="common">Rice blast fungus</name>
    <name type="synonym">Magnaporthe oryzae</name>
    <dbReference type="NCBI Taxonomy" id="318829"/>
    <lineage>
        <taxon>Eukaryota</taxon>
        <taxon>Fungi</taxon>
        <taxon>Dikarya</taxon>
        <taxon>Ascomycota</taxon>
        <taxon>Pezizomycotina</taxon>
        <taxon>Sordariomycetes</taxon>
        <taxon>Sordariomycetidae</taxon>
        <taxon>Magnaporthales</taxon>
        <taxon>Pyriculariaceae</taxon>
        <taxon>Pyricularia</taxon>
    </lineage>
</organism>
<evidence type="ECO:0000313" key="1">
    <source>
        <dbReference type="EMBL" id="QBZ66323.1"/>
    </source>
</evidence>
<reference evidence="1 2" key="1">
    <citation type="journal article" date="2019" name="Mol. Biol. Evol.">
        <title>Blast fungal genomes show frequent chromosomal changes, gene gains and losses, and effector gene turnover.</title>
        <authorList>
            <person name="Gomez Luciano L.B."/>
            <person name="Jason Tsai I."/>
            <person name="Chuma I."/>
            <person name="Tosa Y."/>
            <person name="Chen Y.H."/>
            <person name="Li J.Y."/>
            <person name="Li M.Y."/>
            <person name="Jade Lu M.Y."/>
            <person name="Nakayashiki H."/>
            <person name="Li W.H."/>
        </authorList>
    </citation>
    <scope>NUCLEOTIDE SEQUENCE [LARGE SCALE GENOMIC DNA]</scope>
    <source>
        <strain evidence="1">MZ5-1-6</strain>
    </source>
</reference>